<dbReference type="EMBL" id="FN649747">
    <property type="protein sequence ID" value="CBN77259.1"/>
    <property type="molecule type" value="Genomic_DNA"/>
</dbReference>
<feature type="coiled-coil region" evidence="2">
    <location>
        <begin position="49"/>
        <end position="85"/>
    </location>
</feature>
<dbReference type="SUPFAM" id="SSF82185">
    <property type="entry name" value="Histone H3 K4-specific methyltransferase SET7/9 N-terminal domain"/>
    <property type="match status" value="1"/>
</dbReference>
<evidence type="ECO:0000256" key="2">
    <source>
        <dbReference type="SAM" id="Coils"/>
    </source>
</evidence>
<dbReference type="OrthoDB" id="270720at2759"/>
<feature type="region of interest" description="Disordered" evidence="3">
    <location>
        <begin position="341"/>
        <end position="406"/>
    </location>
</feature>
<proteinExistence type="predicted"/>
<keyword evidence="5" id="KW-1185">Reference proteome</keyword>
<accession>D8LNA2</accession>
<feature type="compositionally biased region" description="Low complexity" evidence="3">
    <location>
        <begin position="341"/>
        <end position="350"/>
    </location>
</feature>
<gene>
    <name evidence="4" type="ORF">Esi_0044_0010</name>
</gene>
<dbReference type="Proteomes" id="UP000002630">
    <property type="component" value="Linkage Group LG22"/>
</dbReference>
<evidence type="ECO:0000313" key="5">
    <source>
        <dbReference type="Proteomes" id="UP000002630"/>
    </source>
</evidence>
<keyword evidence="2" id="KW-0175">Coiled coil</keyword>
<dbReference type="Gene3D" id="2.20.110.10">
    <property type="entry name" value="Histone H3 K4-specific methyltransferase SET7/9 N-terminal domain"/>
    <property type="match status" value="1"/>
</dbReference>
<dbReference type="PANTHER" id="PTHR23084:SF263">
    <property type="entry name" value="MORN REPEAT-CONTAINING PROTEIN 1"/>
    <property type="match status" value="1"/>
</dbReference>
<reference evidence="4 5" key="1">
    <citation type="journal article" date="2010" name="Nature">
        <title>The Ectocarpus genome and the independent evolution of multicellularity in brown algae.</title>
        <authorList>
            <person name="Cock J.M."/>
            <person name="Sterck L."/>
            <person name="Rouze P."/>
            <person name="Scornet D."/>
            <person name="Allen A.E."/>
            <person name="Amoutzias G."/>
            <person name="Anthouard V."/>
            <person name="Artiguenave F."/>
            <person name="Aury J.M."/>
            <person name="Badger J.H."/>
            <person name="Beszteri B."/>
            <person name="Billiau K."/>
            <person name="Bonnet E."/>
            <person name="Bothwell J.H."/>
            <person name="Bowler C."/>
            <person name="Boyen C."/>
            <person name="Brownlee C."/>
            <person name="Carrano C.J."/>
            <person name="Charrier B."/>
            <person name="Cho G.Y."/>
            <person name="Coelho S.M."/>
            <person name="Collen J."/>
            <person name="Corre E."/>
            <person name="Da Silva C."/>
            <person name="Delage L."/>
            <person name="Delaroque N."/>
            <person name="Dittami S.M."/>
            <person name="Doulbeau S."/>
            <person name="Elias M."/>
            <person name="Farnham G."/>
            <person name="Gachon C.M."/>
            <person name="Gschloessl B."/>
            <person name="Heesch S."/>
            <person name="Jabbari K."/>
            <person name="Jubin C."/>
            <person name="Kawai H."/>
            <person name="Kimura K."/>
            <person name="Kloareg B."/>
            <person name="Kupper F.C."/>
            <person name="Lang D."/>
            <person name="Le Bail A."/>
            <person name="Leblanc C."/>
            <person name="Lerouge P."/>
            <person name="Lohr M."/>
            <person name="Lopez P.J."/>
            <person name="Martens C."/>
            <person name="Maumus F."/>
            <person name="Michel G."/>
            <person name="Miranda-Saavedra D."/>
            <person name="Morales J."/>
            <person name="Moreau H."/>
            <person name="Motomura T."/>
            <person name="Nagasato C."/>
            <person name="Napoli C.A."/>
            <person name="Nelson D.R."/>
            <person name="Nyvall-Collen P."/>
            <person name="Peters A.F."/>
            <person name="Pommier C."/>
            <person name="Potin P."/>
            <person name="Poulain J."/>
            <person name="Quesneville H."/>
            <person name="Read B."/>
            <person name="Rensing S.A."/>
            <person name="Ritter A."/>
            <person name="Rousvoal S."/>
            <person name="Samanta M."/>
            <person name="Samson G."/>
            <person name="Schroeder D.C."/>
            <person name="Segurens B."/>
            <person name="Strittmatter M."/>
            <person name="Tonon T."/>
            <person name="Tregear J.W."/>
            <person name="Valentin K."/>
            <person name="von Dassow P."/>
            <person name="Yamagishi T."/>
            <person name="Van de Peer Y."/>
            <person name="Wincker P."/>
        </authorList>
    </citation>
    <scope>NUCLEOTIDE SEQUENCE [LARGE SCALE GENOMIC DNA]</scope>
    <source>
        <strain evidence="5">Ec32 / CCAP1310/4</strain>
    </source>
</reference>
<dbReference type="EMBL" id="FN648641">
    <property type="protein sequence ID" value="CBN77259.1"/>
    <property type="molecule type" value="Genomic_DNA"/>
</dbReference>
<name>D8LNA2_ECTSI</name>
<dbReference type="InParanoid" id="D8LNA2"/>
<dbReference type="InterPro" id="IPR003409">
    <property type="entry name" value="MORN"/>
</dbReference>
<protein>
    <submittedName>
        <fullName evidence="4">MORN repeat domain-containing protein</fullName>
    </submittedName>
</protein>
<sequence length="406" mass="47427">MNSALDKLYNELLEQADNEPEEELTEAERAKRFLAEKQITIEKLKEISLKKLEEDARRKEAARLRELERKRQAAIEKRIEQEKKEKELIRHIEENTMRFWKRDITGKRKETGILYFGESKRRGEAWVPHGHGEYRAHGEIIYEGQFFDGAMHGEGRLLMDNGNIWAGQFWKDMVQGMGTIISEEDNNKRKAIYWRDRRVCFLDELMPGCRLQLLSDEFVRDADGAALIVGPTHREGRYRLRLDNGTEKLVRLDNERFRLLRHKPRVITLDTILGSTTYGLLYNYDDDQANPQTSAHRENYYYPDLWAGREKAKREKQAELDLEMKRSQILARRQVERDEQAAANQAAEVARGLEEERLRQEEVERMDAQAGEKGKEALEAAQEAAAAKKQKQKDLSRSPPRDRGSS</sequence>
<keyword evidence="1" id="KW-0677">Repeat</keyword>
<dbReference type="AlphaFoldDB" id="D8LNA2"/>
<organism evidence="4 5">
    <name type="scientific">Ectocarpus siliculosus</name>
    <name type="common">Brown alga</name>
    <name type="synonym">Conferva siliculosa</name>
    <dbReference type="NCBI Taxonomy" id="2880"/>
    <lineage>
        <taxon>Eukaryota</taxon>
        <taxon>Sar</taxon>
        <taxon>Stramenopiles</taxon>
        <taxon>Ochrophyta</taxon>
        <taxon>PX clade</taxon>
        <taxon>Phaeophyceae</taxon>
        <taxon>Ectocarpales</taxon>
        <taxon>Ectocarpaceae</taxon>
        <taxon>Ectocarpus</taxon>
    </lineage>
</organism>
<dbReference type="Pfam" id="PF02493">
    <property type="entry name" value="MORN"/>
    <property type="match status" value="1"/>
</dbReference>
<evidence type="ECO:0000256" key="3">
    <source>
        <dbReference type="SAM" id="MobiDB-lite"/>
    </source>
</evidence>
<evidence type="ECO:0000256" key="1">
    <source>
        <dbReference type="ARBA" id="ARBA00022737"/>
    </source>
</evidence>
<evidence type="ECO:0000313" key="4">
    <source>
        <dbReference type="EMBL" id="CBN77259.1"/>
    </source>
</evidence>
<feature type="compositionally biased region" description="Basic and acidic residues" evidence="3">
    <location>
        <begin position="392"/>
        <end position="406"/>
    </location>
</feature>
<feature type="compositionally biased region" description="Basic and acidic residues" evidence="3">
    <location>
        <begin position="351"/>
        <end position="378"/>
    </location>
</feature>
<dbReference type="PANTHER" id="PTHR23084">
    <property type="entry name" value="PHOSPHATIDYLINOSITOL-4-PHOSPHATE 5-KINASE RELATED"/>
    <property type="match status" value="1"/>
</dbReference>